<dbReference type="EMBL" id="KP027198">
    <property type="protein sequence ID" value="AJA43219.1"/>
    <property type="molecule type" value="Genomic_DNA"/>
</dbReference>
<proteinExistence type="predicted"/>
<protein>
    <submittedName>
        <fullName evidence="1">Uncharacterized protein</fullName>
    </submittedName>
</protein>
<sequence>MGEGIRLMTQTAPYPTELEELVDGVRYRPGWAFQLVEAPRNDGVNGLALVIVVQTVDAYGEETHRPVSIYFPFMVPPEVRSRDGWKRWLYDRIEDAERHERGEFFEVDGEKPFAPRHYPEADGYLRLPPT</sequence>
<dbReference type="Proteomes" id="UP000031078">
    <property type="component" value="Segment"/>
</dbReference>
<evidence type="ECO:0000313" key="2">
    <source>
        <dbReference type="Proteomes" id="UP000031078"/>
    </source>
</evidence>
<reference evidence="1 2" key="1">
    <citation type="submission" date="2014-10" db="EMBL/GenBank/DDBJ databases">
        <authorList>
            <person name="Darenkov T."/>
            <person name="Hauser D."/>
            <person name="Pope W.H."/>
            <person name="Russell D.A."/>
            <person name="Bowman C.A."/>
            <person name="Jacobs-Sera D."/>
            <person name="Hendrix R.W."/>
            <person name="Hatfull G.F."/>
        </authorList>
    </citation>
    <scope>NUCLEOTIDE SEQUENCE [LARGE SCALE GENOMIC DNA]</scope>
</reference>
<accession>A0A0A7RVA5</accession>
<organism evidence="1 2">
    <name type="scientific">Mycobacterium phage Gadost</name>
    <dbReference type="NCBI Taxonomy" id="1567470"/>
    <lineage>
        <taxon>Viruses</taxon>
        <taxon>Duplodnaviria</taxon>
        <taxon>Heunggongvirae</taxon>
        <taxon>Uroviricota</taxon>
        <taxon>Caudoviricetes</taxon>
        <taxon>Backyardiganvirus</taxon>
        <taxon>Backyardiganvirus peaches</taxon>
    </lineage>
</organism>
<evidence type="ECO:0000313" key="1">
    <source>
        <dbReference type="EMBL" id="AJA43219.1"/>
    </source>
</evidence>
<name>A0A0A7RVA5_9CAUD</name>
<gene>
    <name evidence="1" type="primary">6</name>
    <name evidence="1" type="ORF">PBI_GADOST_6</name>
</gene>